<dbReference type="Proteomes" id="UP000499080">
    <property type="component" value="Unassembled WGS sequence"/>
</dbReference>
<evidence type="ECO:0000313" key="3">
    <source>
        <dbReference type="Proteomes" id="UP000499080"/>
    </source>
</evidence>
<gene>
    <name evidence="2" type="ORF">AVEN_230013_1</name>
</gene>
<protein>
    <recommendedName>
        <fullName evidence="1">RNase H type-1 domain-containing protein</fullName>
    </recommendedName>
</protein>
<dbReference type="InterPro" id="IPR036397">
    <property type="entry name" value="RNaseH_sf"/>
</dbReference>
<evidence type="ECO:0000313" key="2">
    <source>
        <dbReference type="EMBL" id="GBM07573.1"/>
    </source>
</evidence>
<dbReference type="GO" id="GO:0004523">
    <property type="term" value="F:RNA-DNA hybrid ribonuclease activity"/>
    <property type="evidence" value="ECO:0007669"/>
    <property type="project" value="InterPro"/>
</dbReference>
<organism evidence="2 3">
    <name type="scientific">Araneus ventricosus</name>
    <name type="common">Orbweaver spider</name>
    <name type="synonym">Epeira ventricosa</name>
    <dbReference type="NCBI Taxonomy" id="182803"/>
    <lineage>
        <taxon>Eukaryota</taxon>
        <taxon>Metazoa</taxon>
        <taxon>Ecdysozoa</taxon>
        <taxon>Arthropoda</taxon>
        <taxon>Chelicerata</taxon>
        <taxon>Arachnida</taxon>
        <taxon>Araneae</taxon>
        <taxon>Araneomorphae</taxon>
        <taxon>Entelegynae</taxon>
        <taxon>Araneoidea</taxon>
        <taxon>Araneidae</taxon>
        <taxon>Araneus</taxon>
    </lineage>
</organism>
<accession>A0A4Y2CT94</accession>
<dbReference type="AlphaFoldDB" id="A0A4Y2CT94"/>
<dbReference type="GO" id="GO:0003676">
    <property type="term" value="F:nucleic acid binding"/>
    <property type="evidence" value="ECO:0007669"/>
    <property type="project" value="InterPro"/>
</dbReference>
<reference evidence="2 3" key="1">
    <citation type="journal article" date="2019" name="Sci. Rep.">
        <title>Orb-weaving spider Araneus ventricosus genome elucidates the spidroin gene catalogue.</title>
        <authorList>
            <person name="Kono N."/>
            <person name="Nakamura H."/>
            <person name="Ohtoshi R."/>
            <person name="Moran D.A.P."/>
            <person name="Shinohara A."/>
            <person name="Yoshida Y."/>
            <person name="Fujiwara M."/>
            <person name="Mori M."/>
            <person name="Tomita M."/>
            <person name="Arakawa K."/>
        </authorList>
    </citation>
    <scope>NUCLEOTIDE SEQUENCE [LARGE SCALE GENOMIC DNA]</scope>
</reference>
<name>A0A4Y2CT94_ARAVE</name>
<comment type="caution">
    <text evidence="2">The sequence shown here is derived from an EMBL/GenBank/DDBJ whole genome shotgun (WGS) entry which is preliminary data.</text>
</comment>
<dbReference type="SUPFAM" id="SSF53098">
    <property type="entry name" value="Ribonuclease H-like"/>
    <property type="match status" value="1"/>
</dbReference>
<dbReference type="InterPro" id="IPR002156">
    <property type="entry name" value="RNaseH_domain"/>
</dbReference>
<dbReference type="InterPro" id="IPR012337">
    <property type="entry name" value="RNaseH-like_sf"/>
</dbReference>
<evidence type="ECO:0000259" key="1">
    <source>
        <dbReference type="PROSITE" id="PS50879"/>
    </source>
</evidence>
<sequence>MPLRRRSSIKALLRARSRFATVNKVKKYFSLAKGLVGHTWVKAHAGNPGNELADHNAKLATTEGEKLEIATPYSCVKFKIEKNLMKDWQETWDGCDSESGRRTKDFVPKVNRKFLVFSKYLIFFLSGTIR</sequence>
<dbReference type="PROSITE" id="PS50879">
    <property type="entry name" value="RNASE_H_1"/>
    <property type="match status" value="1"/>
</dbReference>
<dbReference type="OrthoDB" id="6437659at2759"/>
<proteinExistence type="predicted"/>
<keyword evidence="3" id="KW-1185">Reference proteome</keyword>
<dbReference type="EMBL" id="BGPR01000244">
    <property type="protein sequence ID" value="GBM07573.1"/>
    <property type="molecule type" value="Genomic_DNA"/>
</dbReference>
<dbReference type="Gene3D" id="3.30.420.10">
    <property type="entry name" value="Ribonuclease H-like superfamily/Ribonuclease H"/>
    <property type="match status" value="1"/>
</dbReference>
<feature type="domain" description="RNase H type-1" evidence="1">
    <location>
        <begin position="1"/>
        <end position="62"/>
    </location>
</feature>